<gene>
    <name evidence="10" type="primary">gshB</name>
    <name evidence="12" type="ORF">CRV09_02395</name>
</gene>
<evidence type="ECO:0000256" key="3">
    <source>
        <dbReference type="ARBA" id="ARBA00022598"/>
    </source>
</evidence>
<evidence type="ECO:0000256" key="9">
    <source>
        <dbReference type="ARBA" id="ARBA00023211"/>
    </source>
</evidence>
<dbReference type="InterPro" id="IPR006284">
    <property type="entry name" value="Glut_synth_pro"/>
</dbReference>
<dbReference type="InterPro" id="IPR004218">
    <property type="entry name" value="GSHS_ATP-bd"/>
</dbReference>
<dbReference type="HAMAP" id="MF_00162">
    <property type="entry name" value="GSH_S"/>
    <property type="match status" value="1"/>
</dbReference>
<comment type="similarity">
    <text evidence="10">Belongs to the prokaryotic GSH synthase family.</text>
</comment>
<proteinExistence type="inferred from homology"/>
<evidence type="ECO:0000256" key="1">
    <source>
        <dbReference type="ARBA" id="ARBA00001936"/>
    </source>
</evidence>
<comment type="caution">
    <text evidence="12">The sequence shown here is derived from an EMBL/GenBank/DDBJ whole genome shotgun (WGS) entry which is preliminary data.</text>
</comment>
<comment type="cofactor">
    <cofactor evidence="1">
        <name>Mn(2+)</name>
        <dbReference type="ChEBI" id="CHEBI:29035"/>
    </cofactor>
</comment>
<dbReference type="EC" id="6.3.2.3" evidence="10"/>
<sequence>MVKLGILMDPISSINIKKDSTFAMLLEAQKRDYEIYYMEINDLYIYEGKAYANTYLLNVKKNYDNWYNLGKKQNIKLSDLDVILMRKDPPFNMQYIYSTYILEYAEKEGTLIINKPQSLRDCNEKLHILWFNEFAPSTLVTCNKKHLKKFWQENVDIVIKPLNNMGGKSIFCIKKNDLNFSVIVETLTKEGRLFCMAQKYLPDIKYGDKRILIINGEPIPYCLARIPKKGENRANLRTGGIGQVQTLSKNDFELAKNIGSVLKDRGLIFVGLDIIGNKLTEINVTSPTGICQIESAISISITSMLMDAIEKILH</sequence>
<dbReference type="PROSITE" id="PS50975">
    <property type="entry name" value="ATP_GRASP"/>
    <property type="match status" value="1"/>
</dbReference>
<dbReference type="GO" id="GO:0005737">
    <property type="term" value="C:cytoplasm"/>
    <property type="evidence" value="ECO:0007669"/>
    <property type="project" value="TreeGrafter"/>
</dbReference>
<keyword evidence="7 10" id="KW-0067">ATP-binding</keyword>
<dbReference type="EMBL" id="PDKR01000003">
    <property type="protein sequence ID" value="PPI88522.1"/>
    <property type="molecule type" value="Genomic_DNA"/>
</dbReference>
<dbReference type="GO" id="GO:0005524">
    <property type="term" value="F:ATP binding"/>
    <property type="evidence" value="ECO:0007669"/>
    <property type="project" value="UniProtKB-UniRule"/>
</dbReference>
<dbReference type="InterPro" id="IPR013815">
    <property type="entry name" value="ATP_grasp_subdomain_1"/>
</dbReference>
<keyword evidence="8" id="KW-0460">Magnesium</keyword>
<dbReference type="Pfam" id="PF02951">
    <property type="entry name" value="GSH-S_N"/>
    <property type="match status" value="1"/>
</dbReference>
<dbReference type="AlphaFoldDB" id="A0A2P5T1U6"/>
<dbReference type="InterPro" id="IPR011761">
    <property type="entry name" value="ATP-grasp"/>
</dbReference>
<dbReference type="NCBIfam" id="TIGR01380">
    <property type="entry name" value="glut_syn"/>
    <property type="match status" value="1"/>
</dbReference>
<evidence type="ECO:0000313" key="13">
    <source>
        <dbReference type="Proteomes" id="UP000295937"/>
    </source>
</evidence>
<dbReference type="OrthoDB" id="9785415at2"/>
<dbReference type="InterPro" id="IPR004215">
    <property type="entry name" value="GSHS_N"/>
</dbReference>
<comment type="cofactor">
    <cofactor evidence="2">
        <name>Mg(2+)</name>
        <dbReference type="ChEBI" id="CHEBI:18420"/>
    </cofactor>
</comment>
<dbReference type="PANTHER" id="PTHR21621:SF4">
    <property type="entry name" value="GLUTATHIONE SYNTHETASE"/>
    <property type="match status" value="1"/>
</dbReference>
<dbReference type="RefSeq" id="WP_136132564.1">
    <property type="nucleotide sequence ID" value="NZ_PDKR01000003.1"/>
</dbReference>
<accession>A0A2P5T1U6</accession>
<evidence type="ECO:0000313" key="12">
    <source>
        <dbReference type="EMBL" id="PPI88522.1"/>
    </source>
</evidence>
<dbReference type="FunFam" id="3.40.50.20:FF:000009">
    <property type="entry name" value="Glutathione synthetase"/>
    <property type="match status" value="1"/>
</dbReference>
<evidence type="ECO:0000256" key="8">
    <source>
        <dbReference type="ARBA" id="ARBA00022842"/>
    </source>
</evidence>
<evidence type="ECO:0000256" key="5">
    <source>
        <dbReference type="ARBA" id="ARBA00022723"/>
    </source>
</evidence>
<evidence type="ECO:0000256" key="2">
    <source>
        <dbReference type="ARBA" id="ARBA00001946"/>
    </source>
</evidence>
<evidence type="ECO:0000256" key="10">
    <source>
        <dbReference type="HAMAP-Rule" id="MF_00162"/>
    </source>
</evidence>
<feature type="domain" description="ATP-grasp" evidence="11">
    <location>
        <begin position="125"/>
        <end position="310"/>
    </location>
</feature>
<evidence type="ECO:0000256" key="6">
    <source>
        <dbReference type="ARBA" id="ARBA00022741"/>
    </source>
</evidence>
<reference evidence="12 13" key="1">
    <citation type="journal article" date="2018" name="Genome Biol. Evol.">
        <title>Cladogenesis and Genomic Streamlining in Extracellular Endosymbionts of Tropical Stink Bugs.</title>
        <authorList>
            <person name="Otero-Bravo A."/>
            <person name="Goffredi S."/>
            <person name="Sabree Z.L."/>
        </authorList>
    </citation>
    <scope>NUCLEOTIDE SEQUENCE [LARGE SCALE GENOMIC DNA]</scope>
    <source>
        <strain evidence="12 13">SoEO</strain>
    </source>
</reference>
<dbReference type="SUPFAM" id="SSF56059">
    <property type="entry name" value="Glutathione synthetase ATP-binding domain-like"/>
    <property type="match status" value="1"/>
</dbReference>
<comment type="catalytic activity">
    <reaction evidence="10">
        <text>gamma-L-glutamyl-L-cysteine + glycine + ATP = glutathione + ADP + phosphate + H(+)</text>
        <dbReference type="Rhea" id="RHEA:13557"/>
        <dbReference type="ChEBI" id="CHEBI:15378"/>
        <dbReference type="ChEBI" id="CHEBI:30616"/>
        <dbReference type="ChEBI" id="CHEBI:43474"/>
        <dbReference type="ChEBI" id="CHEBI:57305"/>
        <dbReference type="ChEBI" id="CHEBI:57925"/>
        <dbReference type="ChEBI" id="CHEBI:58173"/>
        <dbReference type="ChEBI" id="CHEBI:456216"/>
        <dbReference type="EC" id="6.3.2.3"/>
    </reaction>
</comment>
<keyword evidence="3 10" id="KW-0436">Ligase</keyword>
<dbReference type="Gene3D" id="3.40.50.20">
    <property type="match status" value="1"/>
</dbReference>
<keyword evidence="5" id="KW-0479">Metal-binding</keyword>
<dbReference type="Proteomes" id="UP000295937">
    <property type="component" value="Unassembled WGS sequence"/>
</dbReference>
<protein>
    <recommendedName>
        <fullName evidence="10">Glutathione synthetase</fullName>
        <ecNumber evidence="10">6.3.2.3</ecNumber>
    </recommendedName>
    <alternativeName>
        <fullName evidence="10">GSH synthetase</fullName>
        <shortName evidence="10">GSH-S</shortName>
        <shortName evidence="10">GSHase</shortName>
    </alternativeName>
    <alternativeName>
        <fullName evidence="10">Glutathione synthase</fullName>
    </alternativeName>
</protein>
<dbReference type="Pfam" id="PF02955">
    <property type="entry name" value="GSH-S_ATP"/>
    <property type="match status" value="1"/>
</dbReference>
<dbReference type="PANTHER" id="PTHR21621">
    <property type="entry name" value="RIBOSOMAL PROTEIN S6 MODIFICATION PROTEIN"/>
    <property type="match status" value="1"/>
</dbReference>
<keyword evidence="4 10" id="KW-0317">Glutathione biosynthesis</keyword>
<dbReference type="SUPFAM" id="SSF52440">
    <property type="entry name" value="PreATP-grasp domain"/>
    <property type="match status" value="1"/>
</dbReference>
<evidence type="ECO:0000256" key="4">
    <source>
        <dbReference type="ARBA" id="ARBA00022684"/>
    </source>
</evidence>
<evidence type="ECO:0000256" key="7">
    <source>
        <dbReference type="ARBA" id="ARBA00022840"/>
    </source>
</evidence>
<comment type="pathway">
    <text evidence="10">Sulfur metabolism; glutathione biosynthesis; glutathione from L-cysteine and L-glutamate: step 2/2.</text>
</comment>
<dbReference type="GO" id="GO:0046872">
    <property type="term" value="F:metal ion binding"/>
    <property type="evidence" value="ECO:0007669"/>
    <property type="project" value="UniProtKB-KW"/>
</dbReference>
<dbReference type="NCBIfam" id="NF003573">
    <property type="entry name" value="PRK05246.1"/>
    <property type="match status" value="1"/>
</dbReference>
<dbReference type="GO" id="GO:0004363">
    <property type="term" value="F:glutathione synthase activity"/>
    <property type="evidence" value="ECO:0007669"/>
    <property type="project" value="UniProtKB-UniRule"/>
</dbReference>
<organism evidence="12 13">
    <name type="scientific">Candidatus Pantoea edessiphila</name>
    <dbReference type="NCBI Taxonomy" id="2044610"/>
    <lineage>
        <taxon>Bacteria</taxon>
        <taxon>Pseudomonadati</taxon>
        <taxon>Pseudomonadota</taxon>
        <taxon>Gammaproteobacteria</taxon>
        <taxon>Enterobacterales</taxon>
        <taxon>Erwiniaceae</taxon>
        <taxon>Pantoea</taxon>
    </lineage>
</organism>
<dbReference type="InterPro" id="IPR016185">
    <property type="entry name" value="PreATP-grasp_dom_sf"/>
</dbReference>
<dbReference type="Gene3D" id="3.30.470.20">
    <property type="entry name" value="ATP-grasp fold, B domain"/>
    <property type="match status" value="1"/>
</dbReference>
<keyword evidence="9" id="KW-0464">Manganese</keyword>
<name>A0A2P5T1U6_9GAMM</name>
<evidence type="ECO:0000259" key="11">
    <source>
        <dbReference type="PROSITE" id="PS50975"/>
    </source>
</evidence>
<keyword evidence="6 10" id="KW-0547">Nucleotide-binding</keyword>
<dbReference type="UniPathway" id="UPA00142">
    <property type="reaction ID" value="UER00210"/>
</dbReference>
<dbReference type="Gene3D" id="3.30.1490.20">
    <property type="entry name" value="ATP-grasp fold, A domain"/>
    <property type="match status" value="1"/>
</dbReference>